<comment type="caution">
    <text evidence="1">The sequence shown here is derived from an EMBL/GenBank/DDBJ whole genome shotgun (WGS) entry which is preliminary data.</text>
</comment>
<dbReference type="EMBL" id="CM055109">
    <property type="protein sequence ID" value="KAJ7523568.1"/>
    <property type="molecule type" value="Genomic_DNA"/>
</dbReference>
<name>A0ACC2B1B5_DIPCM</name>
<reference evidence="2" key="1">
    <citation type="journal article" date="2024" name="Proc. Natl. Acad. Sci. U.S.A.">
        <title>Extraordinary preservation of gene collinearity over three hundred million years revealed in homosporous lycophytes.</title>
        <authorList>
            <person name="Li C."/>
            <person name="Wickell D."/>
            <person name="Kuo L.Y."/>
            <person name="Chen X."/>
            <person name="Nie B."/>
            <person name="Liao X."/>
            <person name="Peng D."/>
            <person name="Ji J."/>
            <person name="Jenkins J."/>
            <person name="Williams M."/>
            <person name="Shu S."/>
            <person name="Plott C."/>
            <person name="Barry K."/>
            <person name="Rajasekar S."/>
            <person name="Grimwood J."/>
            <person name="Han X."/>
            <person name="Sun S."/>
            <person name="Hou Z."/>
            <person name="He W."/>
            <person name="Dai G."/>
            <person name="Sun C."/>
            <person name="Schmutz J."/>
            <person name="Leebens-Mack J.H."/>
            <person name="Li F.W."/>
            <person name="Wang L."/>
        </authorList>
    </citation>
    <scope>NUCLEOTIDE SEQUENCE [LARGE SCALE GENOMIC DNA]</scope>
    <source>
        <strain evidence="2">cv. PW_Plant_1</strain>
    </source>
</reference>
<evidence type="ECO:0000313" key="2">
    <source>
        <dbReference type="Proteomes" id="UP001162992"/>
    </source>
</evidence>
<gene>
    <name evidence="1" type="ORF">O6H91_18G054500</name>
</gene>
<proteinExistence type="predicted"/>
<accession>A0ACC2B1B5</accession>
<keyword evidence="2" id="KW-1185">Reference proteome</keyword>
<evidence type="ECO:0000313" key="1">
    <source>
        <dbReference type="EMBL" id="KAJ7523568.1"/>
    </source>
</evidence>
<sequence length="203" mass="22979">MQNDYNKNAAQSEGSIIFNFWQYKSIKFLSSSVLLTIDMIAGMCLCDHALCLNLLVLKALQLGNYQSGQKDYLLLLKDSDISLVGPAVTSKPILNFGHSVCEAFSTYPRTYDLLHVDGLFDAESHRCEMKIVLLEMDRILKPTGYVLILDSKSFLEKAYVIGEAMRWKCHQNEMEIGAEDSKALLICQKSFWESSQIVPKVEH</sequence>
<organism evidence="1 2">
    <name type="scientific">Diphasiastrum complanatum</name>
    <name type="common">Issler's clubmoss</name>
    <name type="synonym">Lycopodium complanatum</name>
    <dbReference type="NCBI Taxonomy" id="34168"/>
    <lineage>
        <taxon>Eukaryota</taxon>
        <taxon>Viridiplantae</taxon>
        <taxon>Streptophyta</taxon>
        <taxon>Embryophyta</taxon>
        <taxon>Tracheophyta</taxon>
        <taxon>Lycopodiopsida</taxon>
        <taxon>Lycopodiales</taxon>
        <taxon>Lycopodiaceae</taxon>
        <taxon>Lycopodioideae</taxon>
        <taxon>Diphasiastrum</taxon>
    </lineage>
</organism>
<protein>
    <submittedName>
        <fullName evidence="1">Uncharacterized protein</fullName>
    </submittedName>
</protein>
<dbReference type="Proteomes" id="UP001162992">
    <property type="component" value="Chromosome 18"/>
</dbReference>